<feature type="region of interest" description="Disordered" evidence="1">
    <location>
        <begin position="28"/>
        <end position="53"/>
    </location>
</feature>
<dbReference type="Proteomes" id="UP001344906">
    <property type="component" value="Unassembled WGS sequence"/>
</dbReference>
<gene>
    <name evidence="2" type="ORF">KDH_63030</name>
</gene>
<name>A0ABQ6FYW9_9CHLR</name>
<protein>
    <submittedName>
        <fullName evidence="2">Uncharacterized protein</fullName>
    </submittedName>
</protein>
<evidence type="ECO:0000313" key="3">
    <source>
        <dbReference type="Proteomes" id="UP001344906"/>
    </source>
</evidence>
<comment type="caution">
    <text evidence="2">The sequence shown here is derived from an EMBL/GenBank/DDBJ whole genome shotgun (WGS) entry which is preliminary data.</text>
</comment>
<evidence type="ECO:0000256" key="1">
    <source>
        <dbReference type="SAM" id="MobiDB-lite"/>
    </source>
</evidence>
<accession>A0ABQ6FYW9</accession>
<organism evidence="2 3">
    <name type="scientific">Dictyobacter halimunensis</name>
    <dbReference type="NCBI Taxonomy" id="3026934"/>
    <lineage>
        <taxon>Bacteria</taxon>
        <taxon>Bacillati</taxon>
        <taxon>Chloroflexota</taxon>
        <taxon>Ktedonobacteria</taxon>
        <taxon>Ktedonobacterales</taxon>
        <taxon>Dictyobacteraceae</taxon>
        <taxon>Dictyobacter</taxon>
    </lineage>
</organism>
<keyword evidence="3" id="KW-1185">Reference proteome</keyword>
<dbReference type="EMBL" id="BSRI01000002">
    <property type="protein sequence ID" value="GLV59477.1"/>
    <property type="molecule type" value="Genomic_DNA"/>
</dbReference>
<proteinExistence type="predicted"/>
<reference evidence="2 3" key="1">
    <citation type="submission" date="2023-02" db="EMBL/GenBank/DDBJ databases">
        <title>Dictyobacter halimunensis sp. nov., a new member of the class Ktedonobacteria from forest soil in a geothermal area.</title>
        <authorList>
            <person name="Rachmania M.K."/>
            <person name="Ningsih F."/>
            <person name="Sakai Y."/>
            <person name="Yabe S."/>
            <person name="Yokota A."/>
            <person name="Sjamsuridzal W."/>
        </authorList>
    </citation>
    <scope>NUCLEOTIDE SEQUENCE [LARGE SCALE GENOMIC DNA]</scope>
    <source>
        <strain evidence="2 3">S3.2.2.5</strain>
    </source>
</reference>
<sequence length="53" mass="5745">MKRGRTGTGRFAASARKGRTYGVTPIDVQEAGCRGGSPGKPRTYHNGPVYQHR</sequence>
<evidence type="ECO:0000313" key="2">
    <source>
        <dbReference type="EMBL" id="GLV59477.1"/>
    </source>
</evidence>